<name>A0A7C9CHI7_OPUST</name>
<organism evidence="1">
    <name type="scientific">Opuntia streptacantha</name>
    <name type="common">Prickly pear cactus</name>
    <name type="synonym">Opuntia cardona</name>
    <dbReference type="NCBI Taxonomy" id="393608"/>
    <lineage>
        <taxon>Eukaryota</taxon>
        <taxon>Viridiplantae</taxon>
        <taxon>Streptophyta</taxon>
        <taxon>Embryophyta</taxon>
        <taxon>Tracheophyta</taxon>
        <taxon>Spermatophyta</taxon>
        <taxon>Magnoliopsida</taxon>
        <taxon>eudicotyledons</taxon>
        <taxon>Gunneridae</taxon>
        <taxon>Pentapetalae</taxon>
        <taxon>Caryophyllales</taxon>
        <taxon>Cactineae</taxon>
        <taxon>Cactaceae</taxon>
        <taxon>Opuntioideae</taxon>
        <taxon>Opuntia</taxon>
    </lineage>
</organism>
<reference evidence="1" key="1">
    <citation type="journal article" date="2013" name="J. Plant Res.">
        <title>Effect of fungi and light on seed germination of three Opuntia species from semiarid lands of central Mexico.</title>
        <authorList>
            <person name="Delgado-Sanchez P."/>
            <person name="Jimenez-Bremont J.F."/>
            <person name="Guerrero-Gonzalez Mde L."/>
            <person name="Flores J."/>
        </authorList>
    </citation>
    <scope>NUCLEOTIDE SEQUENCE</scope>
    <source>
        <tissue evidence="1">Cladode</tissue>
    </source>
</reference>
<protein>
    <submittedName>
        <fullName evidence="1">Uncharacterized protein</fullName>
    </submittedName>
</protein>
<dbReference type="AlphaFoldDB" id="A0A7C9CHI7"/>
<sequence length="104" mass="12037">MRILFPTQKIKWALTKKSPLPMRIRPQKRTGFGQNFTHYLLQLTIMEVVKLLGGVEMEELQNVVKWVRNVPECPAESGPEIRRISQIRNAFRDGIVERSTGIGY</sequence>
<accession>A0A7C9CHI7</accession>
<dbReference type="EMBL" id="GISG01020892">
    <property type="protein sequence ID" value="MBA4618461.1"/>
    <property type="molecule type" value="Transcribed_RNA"/>
</dbReference>
<evidence type="ECO:0000313" key="1">
    <source>
        <dbReference type="EMBL" id="MBA4618461.1"/>
    </source>
</evidence>
<proteinExistence type="predicted"/>
<reference evidence="1" key="2">
    <citation type="submission" date="2020-07" db="EMBL/GenBank/DDBJ databases">
        <authorList>
            <person name="Vera ALvarez R."/>
            <person name="Arias-Moreno D.M."/>
            <person name="Jimenez-Jacinto V."/>
            <person name="Jimenez-Bremont J.F."/>
            <person name="Swaminathan K."/>
            <person name="Moose S.P."/>
            <person name="Guerrero-Gonzalez M.L."/>
            <person name="Marino-Ramirez L."/>
            <person name="Landsman D."/>
            <person name="Rodriguez-Kessler M."/>
            <person name="Delgado-Sanchez P."/>
        </authorList>
    </citation>
    <scope>NUCLEOTIDE SEQUENCE</scope>
    <source>
        <tissue evidence="1">Cladode</tissue>
    </source>
</reference>
<dbReference type="EMBL" id="GISG01020893">
    <property type="protein sequence ID" value="MBA4618462.1"/>
    <property type="molecule type" value="Transcribed_RNA"/>
</dbReference>